<dbReference type="RefSeq" id="WP_343585906.1">
    <property type="nucleotide sequence ID" value="NZ_BAABDT010000005.1"/>
</dbReference>
<comment type="caution">
    <text evidence="1">The sequence shown here is derived from an EMBL/GenBank/DDBJ whole genome shotgun (WGS) entry which is preliminary data.</text>
</comment>
<proteinExistence type="predicted"/>
<sequence length="430" mass="47396">MEGLVLKILTLKPFIMKKFKKNLTPFLVFIIVILIASCGNEEIDAGQLTSQNAKIIQAKDWFESYKSNSATSKLEDDEVNKAFRNLDYYWENAKVIKLGNNANGITVPVKDNPEDSDYKGQKMLYLYESDSKFQALIQEIFPESKEDIDDEQKKEGFQDLTFFSGYIITWDLKKGFLKGAKLKDGLVIADVTNVIMFLDKDGATSKMIEMFDDSSNYGSERDDTLQKGGAIQLNNVIVTQKTPAPTPKDFSIVGAFGGDVGSNGNYGTPTGGGNAYAGESGSTNIATAPPSCESFNFIKVTGLWQVAMVKNINFRVLGISPKGVEILHVVSYPQAIYFGTPTNVKIGNTNITAGIAANTSARILQKTMQEVVDKYGGTDVSDLTLDLYFRERLENNYQLSIPGARVKFNSTENIPATNYKTNTWTAGNCN</sequence>
<keyword evidence="2" id="KW-1185">Reference proteome</keyword>
<name>A0ABP7FMS7_9FLAO</name>
<organism evidence="1 2">
    <name type="scientific">Flavobacterium ginsengisoli</name>
    <dbReference type="NCBI Taxonomy" id="871694"/>
    <lineage>
        <taxon>Bacteria</taxon>
        <taxon>Pseudomonadati</taxon>
        <taxon>Bacteroidota</taxon>
        <taxon>Flavobacteriia</taxon>
        <taxon>Flavobacteriales</taxon>
        <taxon>Flavobacteriaceae</taxon>
        <taxon>Flavobacterium</taxon>
    </lineage>
</organism>
<accession>A0ABP7FMS7</accession>
<gene>
    <name evidence="1" type="ORF">GCM10022422_28070</name>
</gene>
<evidence type="ECO:0000313" key="2">
    <source>
        <dbReference type="Proteomes" id="UP001501367"/>
    </source>
</evidence>
<dbReference type="Proteomes" id="UP001501367">
    <property type="component" value="Unassembled WGS sequence"/>
</dbReference>
<protein>
    <submittedName>
        <fullName evidence="1">Uncharacterized protein</fullName>
    </submittedName>
</protein>
<dbReference type="EMBL" id="BAABDT010000005">
    <property type="protein sequence ID" value="GAA3742563.1"/>
    <property type="molecule type" value="Genomic_DNA"/>
</dbReference>
<evidence type="ECO:0000313" key="1">
    <source>
        <dbReference type="EMBL" id="GAA3742563.1"/>
    </source>
</evidence>
<reference evidence="2" key="1">
    <citation type="journal article" date="2019" name="Int. J. Syst. Evol. Microbiol.">
        <title>The Global Catalogue of Microorganisms (GCM) 10K type strain sequencing project: providing services to taxonomists for standard genome sequencing and annotation.</title>
        <authorList>
            <consortium name="The Broad Institute Genomics Platform"/>
            <consortium name="The Broad Institute Genome Sequencing Center for Infectious Disease"/>
            <person name="Wu L."/>
            <person name="Ma J."/>
        </authorList>
    </citation>
    <scope>NUCLEOTIDE SEQUENCE [LARGE SCALE GENOMIC DNA]</scope>
    <source>
        <strain evidence="2">JCM 17336</strain>
    </source>
</reference>